<protein>
    <submittedName>
        <fullName evidence="2">Reactive intermediate/imine deaminase</fullName>
    </submittedName>
</protein>
<gene>
    <name evidence="2" type="ORF">GC105_13895</name>
</gene>
<accession>A0A6A7KBT2</accession>
<comment type="caution">
    <text evidence="2">The sequence shown here is derived from an EMBL/GenBank/DDBJ whole genome shotgun (WGS) entry which is preliminary data.</text>
</comment>
<proteinExistence type="inferred from homology"/>
<comment type="similarity">
    <text evidence="1">Belongs to the RutC family.</text>
</comment>
<reference evidence="2 3" key="1">
    <citation type="submission" date="2019-10" db="EMBL/GenBank/DDBJ databases">
        <title>Alkalibaculum tamaniensis sp.nov., a new alkaliphilic acetogen, isolated on methoxylated aromatics from a mud volcano.</title>
        <authorList>
            <person name="Khomyakova M.A."/>
            <person name="Merkel A.Y."/>
            <person name="Bonch-Osmolovskaya E.A."/>
            <person name="Slobodkin A.I."/>
        </authorList>
    </citation>
    <scope>NUCLEOTIDE SEQUENCE [LARGE SCALE GENOMIC DNA]</scope>
    <source>
        <strain evidence="2 3">M08DMB</strain>
    </source>
</reference>
<dbReference type="NCBIfam" id="TIGR00004">
    <property type="entry name" value="Rid family detoxifying hydrolase"/>
    <property type="match status" value="1"/>
</dbReference>
<evidence type="ECO:0000313" key="3">
    <source>
        <dbReference type="Proteomes" id="UP000440004"/>
    </source>
</evidence>
<dbReference type="PANTHER" id="PTHR11803">
    <property type="entry name" value="2-IMINOBUTANOATE/2-IMINOPROPANOATE DEAMINASE RIDA"/>
    <property type="match status" value="1"/>
</dbReference>
<dbReference type="GO" id="GO:0019239">
    <property type="term" value="F:deaminase activity"/>
    <property type="evidence" value="ECO:0007669"/>
    <property type="project" value="TreeGrafter"/>
</dbReference>
<dbReference type="AlphaFoldDB" id="A0A6A7KBT2"/>
<dbReference type="InterPro" id="IPR035959">
    <property type="entry name" value="RutC-like_sf"/>
</dbReference>
<dbReference type="Pfam" id="PF01042">
    <property type="entry name" value="Ribonuc_L-PSP"/>
    <property type="match status" value="1"/>
</dbReference>
<keyword evidence="3" id="KW-1185">Reference proteome</keyword>
<dbReference type="SUPFAM" id="SSF55298">
    <property type="entry name" value="YjgF-like"/>
    <property type="match status" value="1"/>
</dbReference>
<dbReference type="Gene3D" id="3.30.1330.40">
    <property type="entry name" value="RutC-like"/>
    <property type="match status" value="1"/>
</dbReference>
<dbReference type="CDD" id="cd00448">
    <property type="entry name" value="YjgF_YER057c_UK114_family"/>
    <property type="match status" value="1"/>
</dbReference>
<dbReference type="GO" id="GO:0005829">
    <property type="term" value="C:cytosol"/>
    <property type="evidence" value="ECO:0007669"/>
    <property type="project" value="TreeGrafter"/>
</dbReference>
<evidence type="ECO:0000256" key="1">
    <source>
        <dbReference type="ARBA" id="ARBA00010552"/>
    </source>
</evidence>
<dbReference type="InterPro" id="IPR006056">
    <property type="entry name" value="RidA"/>
</dbReference>
<sequence>MNLNSQAINTKDAPQAIGPYSQGIKFGQLIYTSGQIPLDPTNGEVVSEKLEIQTVQVLENLKNVLEAGGSGLENVIKTTVFIKNMDDFSTINKIYAEYFPNNLPARSCVEVSRLPMGVLIEIEAVASINEE</sequence>
<dbReference type="EMBL" id="WHNX01000030">
    <property type="protein sequence ID" value="MPW26874.1"/>
    <property type="molecule type" value="Genomic_DNA"/>
</dbReference>
<dbReference type="InterPro" id="IPR019897">
    <property type="entry name" value="RidA_CS"/>
</dbReference>
<dbReference type="PROSITE" id="PS01094">
    <property type="entry name" value="UPF0076"/>
    <property type="match status" value="1"/>
</dbReference>
<dbReference type="Proteomes" id="UP000440004">
    <property type="component" value="Unassembled WGS sequence"/>
</dbReference>
<dbReference type="InterPro" id="IPR006175">
    <property type="entry name" value="YjgF/YER057c/UK114"/>
</dbReference>
<dbReference type="PANTHER" id="PTHR11803:SF39">
    <property type="entry name" value="2-IMINOBUTANOATE_2-IMINOPROPANOATE DEAMINASE"/>
    <property type="match status" value="1"/>
</dbReference>
<evidence type="ECO:0000313" key="2">
    <source>
        <dbReference type="EMBL" id="MPW26874.1"/>
    </source>
</evidence>
<organism evidence="2 3">
    <name type="scientific">Alkalibaculum sporogenes</name>
    <dbReference type="NCBI Taxonomy" id="2655001"/>
    <lineage>
        <taxon>Bacteria</taxon>
        <taxon>Bacillati</taxon>
        <taxon>Bacillota</taxon>
        <taxon>Clostridia</taxon>
        <taxon>Eubacteriales</taxon>
        <taxon>Eubacteriaceae</taxon>
        <taxon>Alkalibaculum</taxon>
    </lineage>
</organism>
<name>A0A6A7KBT2_9FIRM</name>
<dbReference type="FunFam" id="3.30.1330.40:FF:000001">
    <property type="entry name" value="L-PSP family endoribonuclease"/>
    <property type="match status" value="1"/>
</dbReference>